<reference evidence="4" key="1">
    <citation type="submission" date="2020-08" db="EMBL/GenBank/DDBJ databases">
        <title>Genome public.</title>
        <authorList>
            <person name="Liu C."/>
            <person name="Sun Q."/>
        </authorList>
    </citation>
    <scope>NUCLEOTIDE SEQUENCE</scope>
    <source>
        <strain evidence="4">NSJ-32</strain>
    </source>
</reference>
<keyword evidence="1 3" id="KW-0479">Metal-binding</keyword>
<feature type="binding site" evidence="3">
    <location>
        <position position="93"/>
    </location>
    <ligand>
        <name>a divalent metal cation</name>
        <dbReference type="ChEBI" id="CHEBI:60240"/>
        <label>1</label>
    </ligand>
</feature>
<dbReference type="SUPFAM" id="SSF51556">
    <property type="entry name" value="Metallo-dependent hydrolases"/>
    <property type="match status" value="1"/>
</dbReference>
<dbReference type="PIRSF" id="PIRSF005902">
    <property type="entry name" value="DNase_TatD"/>
    <property type="match status" value="1"/>
</dbReference>
<dbReference type="InterPro" id="IPR001130">
    <property type="entry name" value="TatD-like"/>
</dbReference>
<dbReference type="GO" id="GO:0016788">
    <property type="term" value="F:hydrolase activity, acting on ester bonds"/>
    <property type="evidence" value="ECO:0007669"/>
    <property type="project" value="InterPro"/>
</dbReference>
<dbReference type="Gene3D" id="3.20.20.140">
    <property type="entry name" value="Metal-dependent hydrolases"/>
    <property type="match status" value="1"/>
</dbReference>
<dbReference type="PANTHER" id="PTHR46124:SF2">
    <property type="entry name" value="D-AMINOACYL-TRNA DEACYLASE"/>
    <property type="match status" value="1"/>
</dbReference>
<dbReference type="CDD" id="cd01310">
    <property type="entry name" value="TatD_DNAse"/>
    <property type="match status" value="1"/>
</dbReference>
<dbReference type="InterPro" id="IPR015991">
    <property type="entry name" value="TatD/YcfH-like"/>
</dbReference>
<evidence type="ECO:0000256" key="3">
    <source>
        <dbReference type="PIRSR" id="PIRSR005902-1"/>
    </source>
</evidence>
<feature type="binding site" evidence="3">
    <location>
        <position position="6"/>
    </location>
    <ligand>
        <name>a divalent metal cation</name>
        <dbReference type="ChEBI" id="CHEBI:60240"/>
        <label>1</label>
    </ligand>
</feature>
<feature type="binding site" evidence="3">
    <location>
        <position position="129"/>
    </location>
    <ligand>
        <name>a divalent metal cation</name>
        <dbReference type="ChEBI" id="CHEBI:60240"/>
        <label>2</label>
    </ligand>
</feature>
<dbReference type="NCBIfam" id="TIGR00010">
    <property type="entry name" value="YchF/TatD family DNA exonuclease"/>
    <property type="match status" value="1"/>
</dbReference>
<gene>
    <name evidence="4" type="ORF">H8730_14950</name>
</gene>
<sequence>MYFDTHAHYDDEKFQQDQAAVLLSLKAAGIGYVVNCACDLDSCKDTLKLMKTYDFLYGAMGVHPHSVKDLDVEAVSDLYRYCCGSDKVVAVGEIGLDYHYDFSPRDVQQEWFIEQIELAKELELPIIVHSRDAARDTFQIIKESRAGSVGGVIHSYTGGPELAQEYIRLGFYIGIGGMVTFPNVKKVIQTVQEIELERIVLETDCPYLAPVPNRGRRNDSRNLPYIAETIAKIKGIPVEDVARITYENAVRVFQMEQEAE</sequence>
<name>A0A926DWR3_9FIRM</name>
<organism evidence="4 5">
    <name type="scientific">Bianquea renquensis</name>
    <dbReference type="NCBI Taxonomy" id="2763661"/>
    <lineage>
        <taxon>Bacteria</taxon>
        <taxon>Bacillati</taxon>
        <taxon>Bacillota</taxon>
        <taxon>Clostridia</taxon>
        <taxon>Eubacteriales</taxon>
        <taxon>Bianqueaceae</taxon>
        <taxon>Bianquea</taxon>
    </lineage>
</organism>
<protein>
    <submittedName>
        <fullName evidence="4">TatD family hydrolase</fullName>
    </submittedName>
</protein>
<dbReference type="GO" id="GO:0004536">
    <property type="term" value="F:DNA nuclease activity"/>
    <property type="evidence" value="ECO:0007669"/>
    <property type="project" value="InterPro"/>
</dbReference>
<dbReference type="AlphaFoldDB" id="A0A926DWR3"/>
<dbReference type="RefSeq" id="WP_177713960.1">
    <property type="nucleotide sequence ID" value="NZ_JACRSQ010000034.1"/>
</dbReference>
<keyword evidence="5" id="KW-1185">Reference proteome</keyword>
<evidence type="ECO:0000256" key="1">
    <source>
        <dbReference type="ARBA" id="ARBA00022723"/>
    </source>
</evidence>
<evidence type="ECO:0000256" key="2">
    <source>
        <dbReference type="ARBA" id="ARBA00022801"/>
    </source>
</evidence>
<proteinExistence type="predicted"/>
<dbReference type="GO" id="GO:0046872">
    <property type="term" value="F:metal ion binding"/>
    <property type="evidence" value="ECO:0007669"/>
    <property type="project" value="UniProtKB-KW"/>
</dbReference>
<dbReference type="FunFam" id="3.20.20.140:FF:000005">
    <property type="entry name" value="TatD family hydrolase"/>
    <property type="match status" value="1"/>
</dbReference>
<dbReference type="EMBL" id="JACRSQ010000034">
    <property type="protein sequence ID" value="MBC8544844.1"/>
    <property type="molecule type" value="Genomic_DNA"/>
</dbReference>
<accession>A0A926DWR3</accession>
<dbReference type="Proteomes" id="UP000657006">
    <property type="component" value="Unassembled WGS sequence"/>
</dbReference>
<feature type="binding site" evidence="3">
    <location>
        <position position="8"/>
    </location>
    <ligand>
        <name>a divalent metal cation</name>
        <dbReference type="ChEBI" id="CHEBI:60240"/>
        <label>1</label>
    </ligand>
</feature>
<dbReference type="InterPro" id="IPR032466">
    <property type="entry name" value="Metal_Hydrolase"/>
</dbReference>
<dbReference type="GO" id="GO:0005829">
    <property type="term" value="C:cytosol"/>
    <property type="evidence" value="ECO:0007669"/>
    <property type="project" value="TreeGrafter"/>
</dbReference>
<feature type="binding site" evidence="3">
    <location>
        <position position="154"/>
    </location>
    <ligand>
        <name>a divalent metal cation</name>
        <dbReference type="ChEBI" id="CHEBI:60240"/>
        <label>2</label>
    </ligand>
</feature>
<evidence type="ECO:0000313" key="5">
    <source>
        <dbReference type="Proteomes" id="UP000657006"/>
    </source>
</evidence>
<feature type="binding site" evidence="3">
    <location>
        <position position="204"/>
    </location>
    <ligand>
        <name>a divalent metal cation</name>
        <dbReference type="ChEBI" id="CHEBI:60240"/>
        <label>1</label>
    </ligand>
</feature>
<keyword evidence="2 4" id="KW-0378">Hydrolase</keyword>
<dbReference type="PANTHER" id="PTHR46124">
    <property type="entry name" value="D-AMINOACYL-TRNA DEACYLASE"/>
    <property type="match status" value="1"/>
</dbReference>
<evidence type="ECO:0000313" key="4">
    <source>
        <dbReference type="EMBL" id="MBC8544844.1"/>
    </source>
</evidence>
<dbReference type="Pfam" id="PF01026">
    <property type="entry name" value="TatD_DNase"/>
    <property type="match status" value="1"/>
</dbReference>
<comment type="caution">
    <text evidence="4">The sequence shown here is derived from an EMBL/GenBank/DDBJ whole genome shotgun (WGS) entry which is preliminary data.</text>
</comment>